<evidence type="ECO:0000256" key="6">
    <source>
        <dbReference type="ARBA" id="ARBA00023212"/>
    </source>
</evidence>
<reference evidence="11" key="2">
    <citation type="journal article" date="2020" name="Nat. Ecol. Evol.">
        <title>Deeply conserved synteny resolves early events in vertebrate evolution.</title>
        <authorList>
            <person name="Simakov O."/>
            <person name="Marletaz F."/>
            <person name="Yue J.X."/>
            <person name="O'Connell B."/>
            <person name="Jenkins J."/>
            <person name="Brandt A."/>
            <person name="Calef R."/>
            <person name="Tung C.H."/>
            <person name="Huang T.K."/>
            <person name="Schmutz J."/>
            <person name="Satoh N."/>
            <person name="Yu J.K."/>
            <person name="Putnam N.H."/>
            <person name="Green R.E."/>
            <person name="Rokhsar D.S."/>
        </authorList>
    </citation>
    <scope>NUCLEOTIDE SEQUENCE [LARGE SCALE GENOMIC DNA]</scope>
    <source>
        <strain evidence="11">S238N-H82</strain>
    </source>
</reference>
<dbReference type="GeneID" id="118406689"/>
<dbReference type="Pfam" id="PF16574">
    <property type="entry name" value="CEP209_CC5"/>
    <property type="match status" value="1"/>
</dbReference>
<dbReference type="GO" id="GO:1905349">
    <property type="term" value="P:ciliary transition zone assembly"/>
    <property type="evidence" value="ECO:0000318"/>
    <property type="project" value="GO_Central"/>
</dbReference>
<dbReference type="RefSeq" id="XP_035662850.1">
    <property type="nucleotide sequence ID" value="XM_035806957.1"/>
</dbReference>
<feature type="region of interest" description="Disordered" evidence="9">
    <location>
        <begin position="1833"/>
        <end position="1916"/>
    </location>
</feature>
<evidence type="ECO:0000256" key="5">
    <source>
        <dbReference type="ARBA" id="ARBA00023054"/>
    </source>
</evidence>
<keyword evidence="11" id="KW-1185">Reference proteome</keyword>
<feature type="region of interest" description="Disordered" evidence="9">
    <location>
        <begin position="1930"/>
        <end position="1984"/>
    </location>
</feature>
<feature type="coiled-coil region" evidence="8">
    <location>
        <begin position="320"/>
        <end position="444"/>
    </location>
</feature>
<evidence type="ECO:0000256" key="7">
    <source>
        <dbReference type="ARBA" id="ARBA00023273"/>
    </source>
</evidence>
<protein>
    <submittedName>
        <fullName evidence="12">Centrosomal protein of 290 kDa-like</fullName>
    </submittedName>
</protein>
<dbReference type="OrthoDB" id="6351660at2759"/>
<evidence type="ECO:0000256" key="2">
    <source>
        <dbReference type="ARBA" id="ARBA00004300"/>
    </source>
</evidence>
<gene>
    <name evidence="12" type="primary">LOC118406689</name>
</gene>
<feature type="coiled-coil region" evidence="8">
    <location>
        <begin position="705"/>
        <end position="753"/>
    </location>
</feature>
<feature type="coiled-coil region" evidence="8">
    <location>
        <begin position="2273"/>
        <end position="2458"/>
    </location>
</feature>
<evidence type="ECO:0000256" key="4">
    <source>
        <dbReference type="ARBA" id="ARBA00022794"/>
    </source>
</evidence>
<dbReference type="PANTHER" id="PTHR18879:SF20">
    <property type="entry name" value="CENTROSOMAL PROTEIN OF 290 KDA"/>
    <property type="match status" value="1"/>
</dbReference>
<feature type="compositionally biased region" description="Basic and acidic residues" evidence="9">
    <location>
        <begin position="1"/>
        <end position="15"/>
    </location>
</feature>
<evidence type="ECO:0000259" key="10">
    <source>
        <dbReference type="Pfam" id="PF16574"/>
    </source>
</evidence>
<keyword evidence="6" id="KW-0206">Cytoskeleton</keyword>
<feature type="compositionally biased region" description="Basic and acidic residues" evidence="9">
    <location>
        <begin position="1833"/>
        <end position="1851"/>
    </location>
</feature>
<feature type="compositionally biased region" description="Low complexity" evidence="9">
    <location>
        <begin position="2108"/>
        <end position="2120"/>
    </location>
</feature>
<accession>A0A9J7HR18</accession>
<feature type="compositionally biased region" description="Basic and acidic residues" evidence="9">
    <location>
        <begin position="1862"/>
        <end position="1878"/>
    </location>
</feature>
<dbReference type="GO" id="GO:0097711">
    <property type="term" value="P:ciliary basal body-plasma membrane docking"/>
    <property type="evidence" value="ECO:0000318"/>
    <property type="project" value="GO_Central"/>
</dbReference>
<feature type="coiled-coil region" evidence="8">
    <location>
        <begin position="2128"/>
        <end position="2248"/>
    </location>
</feature>
<dbReference type="InterPro" id="IPR032321">
    <property type="entry name" value="Cep209_CC5"/>
</dbReference>
<feature type="region of interest" description="Disordered" evidence="9">
    <location>
        <begin position="137"/>
        <end position="163"/>
    </location>
</feature>
<evidence type="ECO:0000313" key="11">
    <source>
        <dbReference type="Proteomes" id="UP000001554"/>
    </source>
</evidence>
<feature type="coiled-coil region" evidence="8">
    <location>
        <begin position="1079"/>
        <end position="1185"/>
    </location>
</feature>
<feature type="coiled-coil region" evidence="8">
    <location>
        <begin position="962"/>
        <end position="1034"/>
    </location>
</feature>
<dbReference type="GO" id="GO:0035869">
    <property type="term" value="C:ciliary transition zone"/>
    <property type="evidence" value="ECO:0000318"/>
    <property type="project" value="GO_Central"/>
</dbReference>
<feature type="region of interest" description="Disordered" evidence="9">
    <location>
        <begin position="2095"/>
        <end position="2121"/>
    </location>
</feature>
<feature type="compositionally biased region" description="Basic and acidic residues" evidence="9">
    <location>
        <begin position="1930"/>
        <end position="1942"/>
    </location>
</feature>
<dbReference type="GO" id="GO:1905515">
    <property type="term" value="P:non-motile cilium assembly"/>
    <property type="evidence" value="ECO:0000318"/>
    <property type="project" value="GO_Central"/>
</dbReference>
<evidence type="ECO:0000256" key="9">
    <source>
        <dbReference type="SAM" id="MobiDB-lite"/>
    </source>
</evidence>
<feature type="compositionally biased region" description="Basic and acidic residues" evidence="9">
    <location>
        <begin position="1887"/>
        <end position="1916"/>
    </location>
</feature>
<keyword evidence="4" id="KW-0970">Cilium biogenesis/degradation</keyword>
<keyword evidence="5 8" id="KW-0175">Coiled coil</keyword>
<name>A0A9J7HR18_BRAFL</name>
<dbReference type="PANTHER" id="PTHR18879">
    <property type="entry name" value="CENTROSOMAL PROTEIN OF 290 KDA"/>
    <property type="match status" value="1"/>
</dbReference>
<feature type="coiled-coil region" evidence="8">
    <location>
        <begin position="1364"/>
        <end position="1423"/>
    </location>
</feature>
<sequence length="2469" mass="288267">MAPQVDWDRLMRVDPDSMGEDESDMMYEMLSKAEGSGELNESPERLIHLFKVTQAIMNEKAEESKVLMEELEEDTKSKQEKEDQIQALKDEVKDLKRYGGGGGGGGGSAADNTRFLREEIREFERQVDELQEQVKEMDRELSKEKTARERMETRAEEAETSAKEIRREVERLREDNRDYQNQLDSQRETLMMRRGDDVENRDKMREKNRLIAEQLEEIQNLTDANDELQRQADQMRKNLEESVADMDRMTEEYMKMKMLVQQSDILMDQKIREADTLREQVADLTTQLHARSEDDDQVMQALGTKVEEWKQALADKDTELFEAQSMIRELRAQIRAAELDADKQSIAAMTQALKERDQHIAQLKEQLETAVSEMETNAARMEDLEKEQRGTKGKPSLVQQNRIKDLQSTLTKKDEVARNAEERMIQAEEDAREKDKQLTEALTRMREYEQGEYGLAEAVQEIKAHKTQLKVRERSIEELTQHINKIELEMNDLWDENEDLRERLGLDPKEPLDISQFRNKKNMRNERYRAENQVLMKEVERLEEERIELKQQVRRLAQEKGHRAVEMGLTAADLTAIQDFKEQLKRKNQGISEKNQLLGDPQVQELKIKVEQLDKDQEQNEERLQQAKMEVSEFKSRCKELVEENKQLEKGMKEILDAIKESQSGPQEKKEVFLRCPTLEHMLSALDTRAKEGKYDSSLHFKAQVDQLTGRNDELRSELREARNEAAQARSALEKAETKIQKLEQEIQNMRVSGGKGVSIQPLPLPEGMVPSSADVIATLNEYLVQILHELSQKEELLQKLEGSLEDYRRKYSVMRHQQGLVYTDFKEQREEFNLEKEKLKEEIRKIADLREQDGVRIQEYNRLLETLEMAPEEQQRRLAEMTRKMTVLRVNEKSLTRRYTTLEEMGTSLRKENTRLKNDVIAMEKSVAERIGYLQRYKEMAAFKISSLQKALDESVPQSELELANKQYTELTEKYRDMLERENALVARTEKAENIEDENKCLLSEMDTLKKELQMEKEKLHTLEQAMEQFTKAGMLPGDKASKMVTNNEIISISKRLTMLEMKELNERQRAEHAVTMQTQLKNTVSQLEERNLELETKFAELTKMNLEAQRVERELRDELANSVTKAASDADRNKIAQLEESEATLKVENSRLKEMAEVGASQARALEAQQQSREKEVASLRQQLLDIQSESDEKTVIGKLHHHIVALQVSEGTAVRKLEDAMSRISKIDALVLRLEQKLDEKEQALYHAKVEGRNRARHLKTTVQELRRQFSGALPLAKQEKFAKNLLRLQEDQVKTQQELKQARQDRRTAEDNLAGLQLQHKGLEELIATLKDGKGAQKVAEWHAKMGEIRLQDLKLNRDVTRLKEQVAFLENLVSQHERSISLLEEESVMTARRHEERQIQWEQRETELERLVDRMERQQSMVLDAAVKFEEATGSMPDPTLPVANQLEHAIHIIKQHIRTILETRQEGERQKQKASELEDQLKLAEANMISRDKVINELRLRLPASEARDRIISEAGMHEEDYETKQAFKAAQQTISSLQARLAQKEESIQKYQELLKQQRESQQEEYSKHEEEIRLLQDKLQDKEEKLHVNFKQQAQERISKPGAAVPTNRDLQRLQHLEEEVAEHQNAMAAQSEKLKVARKEAERWKQLLQQKTREMQRKLDLLKEERAAEVNKLNRELDDHRQRISDLQKELAVLQSELDAQKEANARAPTTTMKNLVERLKNQLALKEKQHKALSKALMELRADMVSTAQESVKAHAVEAEKDINVQKIVDRKTKELQERVEELQGRLDALKKDVKKRKTRENALNQEVNEVKEDLAKKEAALKKAKADRDKLESEAEELRGKSKRLSVKNQKAVDFDAKQTEVEELKAKVKSLQDQLQREKERPGRPATARRDDKNPAEELAKWEEGKKWQRRVDALKQKLSEKEAENDKLQKQVSTLRDINSRIDKDRATLQKQTRGKGGELYTPRDPSLDQLKQKNYELEDEVASLRRQLVENPDPKLEEVMMRNRYLQGRVESLERDMAARRAAETPGMSTDNRGDEELRRRVLQLTEENMELKIEAEQAKRDVPRLKDRVEDLQKYTDVLKQERSDLQRKVDGSSRGSLSGRSGKSVPELEKTIGLMKKVVERVQRENQELKKAPGVVSNTRITDLEMENDKLRDQLEKLRLQMGGTLSMRYESSQKGMQKIMADYERLRSDLKKERDESEKVRLAKRTLELQNEKLGKELDDTKQRLTLVETKGPQLEGMDSKSWKSIVVTRMYESKMKEKEEELMKKNQLLQDVKVLLREAAEREQQLVHERDDLQEKLDILERFRAGSDKAHDIFRELQQTRLKCERLESEKAELVHDLQMMRRQQNPMAGGRDDVHTDDMLEKLRNYDKLMEENVELSTQIKSLQLDKDRQERETEKLRGELANFDPAFFEEIEDLKYNYREAVKKNVMYEEQLRMLSRQFGVSVNIPDDR</sequence>
<keyword evidence="7" id="KW-0966">Cell projection</keyword>
<feature type="coiled-coil region" evidence="8">
    <location>
        <begin position="1466"/>
        <end position="1493"/>
    </location>
</feature>
<evidence type="ECO:0000313" key="12">
    <source>
        <dbReference type="RefSeq" id="XP_035662850.1"/>
    </source>
</evidence>
<reference evidence="12" key="1">
    <citation type="journal article" date="2016" name="Genome Biol. Evol.">
        <title>Conserved non-coding elements in the most distant genera of cephalochordates: the Goldilocks principle.</title>
        <authorList>
            <person name="Yue J.X."/>
            <person name="Kozmikova I."/>
            <person name="Ono H."/>
            <person name="Nossa C.W."/>
            <person name="Kozmik Z."/>
            <person name="Putnam N.H."/>
            <person name="Yu J.K."/>
            <person name="Holland L.Z."/>
        </authorList>
    </citation>
    <scope>NUCLEOTIDE SEQUENCE</scope>
</reference>
<comment type="subcellular location">
    <subcellularLocation>
        <location evidence="1">Cytoplasm</location>
        <location evidence="1">Cytoskeleton</location>
        <location evidence="1">Cilium basal body</location>
    </subcellularLocation>
    <subcellularLocation>
        <location evidence="2">Cytoplasm</location>
        <location evidence="2">Cytoskeleton</location>
        <location evidence="2">Microtubule organizing center</location>
        <location evidence="2">Centrosome</location>
    </subcellularLocation>
</comment>
<dbReference type="KEGG" id="bfo:118406689"/>
<evidence type="ECO:0000256" key="3">
    <source>
        <dbReference type="ARBA" id="ARBA00022490"/>
    </source>
</evidence>
<evidence type="ECO:0000256" key="1">
    <source>
        <dbReference type="ARBA" id="ARBA00004120"/>
    </source>
</evidence>
<organism evidence="11 12">
    <name type="scientific">Branchiostoma floridae</name>
    <name type="common">Florida lancelet</name>
    <name type="synonym">Amphioxus</name>
    <dbReference type="NCBI Taxonomy" id="7739"/>
    <lineage>
        <taxon>Eukaryota</taxon>
        <taxon>Metazoa</taxon>
        <taxon>Chordata</taxon>
        <taxon>Cephalochordata</taxon>
        <taxon>Leptocardii</taxon>
        <taxon>Amphioxiformes</taxon>
        <taxon>Branchiostomatidae</taxon>
        <taxon>Branchiostoma</taxon>
    </lineage>
</organism>
<dbReference type="Proteomes" id="UP000001554">
    <property type="component" value="Chromosome 19"/>
</dbReference>
<reference evidence="12" key="3">
    <citation type="submission" date="2025-08" db="UniProtKB">
        <authorList>
            <consortium name="RefSeq"/>
        </authorList>
    </citation>
    <scope>IDENTIFICATION</scope>
</reference>
<dbReference type="GO" id="GO:0034451">
    <property type="term" value="C:centriolar satellite"/>
    <property type="evidence" value="ECO:0000318"/>
    <property type="project" value="GO_Central"/>
</dbReference>
<evidence type="ECO:0000256" key="8">
    <source>
        <dbReference type="SAM" id="Coils"/>
    </source>
</evidence>
<feature type="coiled-coil region" evidence="8">
    <location>
        <begin position="1220"/>
        <end position="1254"/>
    </location>
</feature>
<feature type="coiled-coil region" evidence="8">
    <location>
        <begin position="603"/>
        <end position="658"/>
    </location>
</feature>
<feature type="compositionally biased region" description="Basic and acidic residues" evidence="9">
    <location>
        <begin position="1951"/>
        <end position="1961"/>
    </location>
</feature>
<feature type="coiled-coil region" evidence="8">
    <location>
        <begin position="784"/>
        <end position="853"/>
    </location>
</feature>
<dbReference type="InterPro" id="IPR026201">
    <property type="entry name" value="Cep290"/>
</dbReference>
<proteinExistence type="predicted"/>
<feature type="region of interest" description="Disordered" evidence="9">
    <location>
        <begin position="1"/>
        <end position="21"/>
    </location>
</feature>
<dbReference type="OMA" id="RIEMQQR"/>
<keyword evidence="3" id="KW-0963">Cytoplasm</keyword>
<feature type="domain" description="Centrosomal protein of 290kDa coiled-coil region" evidence="10">
    <location>
        <begin position="1289"/>
        <end position="1415"/>
    </location>
</feature>
<feature type="coiled-coil region" evidence="8">
    <location>
        <begin position="469"/>
        <end position="559"/>
    </location>
</feature>
<feature type="coiled-coil region" evidence="8">
    <location>
        <begin position="1289"/>
        <end position="1330"/>
    </location>
</feature>
<feature type="compositionally biased region" description="Basic and acidic residues" evidence="9">
    <location>
        <begin position="2095"/>
        <end position="2107"/>
    </location>
</feature>